<dbReference type="Proteomes" id="UP001175000">
    <property type="component" value="Unassembled WGS sequence"/>
</dbReference>
<dbReference type="Gene3D" id="3.40.50.150">
    <property type="entry name" value="Vaccinia Virus protein VP39"/>
    <property type="match status" value="1"/>
</dbReference>
<feature type="domain" description="Methyltransferase" evidence="1">
    <location>
        <begin position="56"/>
        <end position="166"/>
    </location>
</feature>
<dbReference type="GO" id="GO:0008168">
    <property type="term" value="F:methyltransferase activity"/>
    <property type="evidence" value="ECO:0007669"/>
    <property type="project" value="UniProtKB-KW"/>
</dbReference>
<gene>
    <name evidence="2" type="ORF">B0T14DRAFT_508379</name>
</gene>
<dbReference type="InterPro" id="IPR029063">
    <property type="entry name" value="SAM-dependent_MTases_sf"/>
</dbReference>
<reference evidence="2" key="1">
    <citation type="submission" date="2023-06" db="EMBL/GenBank/DDBJ databases">
        <title>Genome-scale phylogeny and comparative genomics of the fungal order Sordariales.</title>
        <authorList>
            <consortium name="Lawrence Berkeley National Laboratory"/>
            <person name="Hensen N."/>
            <person name="Bonometti L."/>
            <person name="Westerberg I."/>
            <person name="Brannstrom I.O."/>
            <person name="Guillou S."/>
            <person name="Cros-Aarteil S."/>
            <person name="Calhoun S."/>
            <person name="Haridas S."/>
            <person name="Kuo A."/>
            <person name="Mondo S."/>
            <person name="Pangilinan J."/>
            <person name="Riley R."/>
            <person name="Labutti K."/>
            <person name="Andreopoulos B."/>
            <person name="Lipzen A."/>
            <person name="Chen C."/>
            <person name="Yanf M."/>
            <person name="Daum C."/>
            <person name="Ng V."/>
            <person name="Clum A."/>
            <person name="Steindorff A."/>
            <person name="Ohm R."/>
            <person name="Martin F."/>
            <person name="Silar P."/>
            <person name="Natvig D."/>
            <person name="Lalanne C."/>
            <person name="Gautier V."/>
            <person name="Ament-Velasquez S.L."/>
            <person name="Kruys A."/>
            <person name="Hutchinson M.I."/>
            <person name="Powell A.J."/>
            <person name="Barry K."/>
            <person name="Miller A.N."/>
            <person name="Grigoriev I.V."/>
            <person name="Debuchy R."/>
            <person name="Gladieux P."/>
            <person name="Thoren M.H."/>
            <person name="Johannesson H."/>
        </authorList>
    </citation>
    <scope>NUCLEOTIDE SEQUENCE</scope>
    <source>
        <strain evidence="2">CBS 606.72</strain>
    </source>
</reference>
<dbReference type="CDD" id="cd02440">
    <property type="entry name" value="AdoMet_MTases"/>
    <property type="match status" value="1"/>
</dbReference>
<evidence type="ECO:0000313" key="3">
    <source>
        <dbReference type="Proteomes" id="UP001175000"/>
    </source>
</evidence>
<evidence type="ECO:0000259" key="1">
    <source>
        <dbReference type="Pfam" id="PF13847"/>
    </source>
</evidence>
<keyword evidence="3" id="KW-1185">Reference proteome</keyword>
<evidence type="ECO:0000313" key="2">
    <source>
        <dbReference type="EMBL" id="KAK0634101.1"/>
    </source>
</evidence>
<dbReference type="EMBL" id="JAULSU010000001">
    <property type="protein sequence ID" value="KAK0634101.1"/>
    <property type="molecule type" value="Genomic_DNA"/>
</dbReference>
<dbReference type="Pfam" id="PF13847">
    <property type="entry name" value="Methyltransf_31"/>
    <property type="match status" value="1"/>
</dbReference>
<organism evidence="2 3">
    <name type="scientific">Immersiella caudata</name>
    <dbReference type="NCBI Taxonomy" id="314043"/>
    <lineage>
        <taxon>Eukaryota</taxon>
        <taxon>Fungi</taxon>
        <taxon>Dikarya</taxon>
        <taxon>Ascomycota</taxon>
        <taxon>Pezizomycotina</taxon>
        <taxon>Sordariomycetes</taxon>
        <taxon>Sordariomycetidae</taxon>
        <taxon>Sordariales</taxon>
        <taxon>Lasiosphaeriaceae</taxon>
        <taxon>Immersiella</taxon>
    </lineage>
</organism>
<comment type="caution">
    <text evidence="2">The sequence shown here is derived from an EMBL/GenBank/DDBJ whole genome shotgun (WGS) entry which is preliminary data.</text>
</comment>
<dbReference type="InterPro" id="IPR025714">
    <property type="entry name" value="Methyltranfer_dom"/>
</dbReference>
<accession>A0AA40CCT6</accession>
<dbReference type="SUPFAM" id="SSF53335">
    <property type="entry name" value="S-adenosyl-L-methionine-dependent methyltransferases"/>
    <property type="match status" value="1"/>
</dbReference>
<keyword evidence="2" id="KW-0489">Methyltransferase</keyword>
<proteinExistence type="predicted"/>
<sequence>MSVGETNRESLSVWNDIATYWDTNYGKDGNLYWKALQEPSIERLLADKFAEAKTGEVRALDLATGNGIVARLMAGRGVHVLATDGSDEMLKIAAGHVEKGMKVAFRKLDVTSDEDFERLIGEEEQASSAGFDIVTINMAIMDIPTIDPLARALPKLLAKDGVFMATILHPVFTTNNAARKIEIAFDKDGNQRVTRSKVITKYLSVPPYKGWAVPGQPKMQLYFHRPMGELFSTFFRSGLAMDGMEELAFTEEHASRDRLEASVNYTQLPMILSWRMRRAAN</sequence>
<keyword evidence="2" id="KW-0808">Transferase</keyword>
<dbReference type="AlphaFoldDB" id="A0AA40CCT6"/>
<protein>
    <submittedName>
        <fullName evidence="2">S-adenosyl-L-methionine-dependent methyltransferase</fullName>
    </submittedName>
</protein>
<name>A0AA40CCT6_9PEZI</name>
<dbReference type="GO" id="GO:0032259">
    <property type="term" value="P:methylation"/>
    <property type="evidence" value="ECO:0007669"/>
    <property type="project" value="UniProtKB-KW"/>
</dbReference>